<organism evidence="2 3">
    <name type="scientific">Cryoendolithus antarcticus</name>
    <dbReference type="NCBI Taxonomy" id="1507870"/>
    <lineage>
        <taxon>Eukaryota</taxon>
        <taxon>Fungi</taxon>
        <taxon>Dikarya</taxon>
        <taxon>Ascomycota</taxon>
        <taxon>Pezizomycotina</taxon>
        <taxon>Dothideomycetes</taxon>
        <taxon>Dothideomycetidae</taxon>
        <taxon>Cladosporiales</taxon>
        <taxon>Cladosporiaceae</taxon>
        <taxon>Cryoendolithus</taxon>
    </lineage>
</organism>
<gene>
    <name evidence="2" type="ORF">B0A48_18865</name>
</gene>
<dbReference type="OrthoDB" id="3944494at2759"/>
<reference evidence="3" key="1">
    <citation type="submission" date="2017-03" db="EMBL/GenBank/DDBJ databases">
        <title>Genomes of endolithic fungi from Antarctica.</title>
        <authorList>
            <person name="Coleine C."/>
            <person name="Masonjones S."/>
            <person name="Stajich J.E."/>
        </authorList>
    </citation>
    <scope>NUCLEOTIDE SEQUENCE [LARGE SCALE GENOMIC DNA]</scope>
    <source>
        <strain evidence="3">CCFEE 5527</strain>
    </source>
</reference>
<feature type="compositionally biased region" description="Basic and acidic residues" evidence="1">
    <location>
        <begin position="144"/>
        <end position="174"/>
    </location>
</feature>
<proteinExistence type="predicted"/>
<evidence type="ECO:0000313" key="2">
    <source>
        <dbReference type="EMBL" id="OQN95051.1"/>
    </source>
</evidence>
<name>A0A1V8S885_9PEZI</name>
<evidence type="ECO:0000256" key="1">
    <source>
        <dbReference type="SAM" id="MobiDB-lite"/>
    </source>
</evidence>
<evidence type="ECO:0000313" key="3">
    <source>
        <dbReference type="Proteomes" id="UP000192596"/>
    </source>
</evidence>
<keyword evidence="3" id="KW-1185">Reference proteome</keyword>
<feature type="region of interest" description="Disordered" evidence="1">
    <location>
        <begin position="144"/>
        <end position="195"/>
    </location>
</feature>
<feature type="compositionally biased region" description="Basic and acidic residues" evidence="1">
    <location>
        <begin position="184"/>
        <end position="195"/>
    </location>
</feature>
<dbReference type="AlphaFoldDB" id="A0A1V8S885"/>
<dbReference type="EMBL" id="NAJO01000228">
    <property type="protein sequence ID" value="OQN95051.1"/>
    <property type="molecule type" value="Genomic_DNA"/>
</dbReference>
<dbReference type="Proteomes" id="UP000192596">
    <property type="component" value="Unassembled WGS sequence"/>
</dbReference>
<protein>
    <submittedName>
        <fullName evidence="2">Uncharacterized protein</fullName>
    </submittedName>
</protein>
<dbReference type="InParanoid" id="A0A1V8S885"/>
<comment type="caution">
    <text evidence="2">The sequence shown here is derived from an EMBL/GenBank/DDBJ whole genome shotgun (WGS) entry which is preliminary data.</text>
</comment>
<accession>A0A1V8S885</accession>
<sequence length="195" mass="21652">MLQDFMTLRSFGGMIGPMGRIVKQRTYGLATRYTTEAEGRALRKGKDALIDNKRFSMDDICTVVLGLYQFARWPLHEESTQSTGVFVDNGMVSFVTSFHKGFSAGGKTEIIHQYVSNEQLKAGCRKQTAFASWVWEPQVEASWDADKDADAEMGGEDDRERNAAGPDHEKDVRETSVAPGEAGGLDRKAQSVDEF</sequence>